<evidence type="ECO:0000313" key="3">
    <source>
        <dbReference type="EMBL" id="MBO8434881.1"/>
    </source>
</evidence>
<feature type="domain" description="Resolvase/invertase-type recombinase catalytic" evidence="1">
    <location>
        <begin position="3"/>
        <end position="152"/>
    </location>
</feature>
<dbReference type="Pfam" id="PF00239">
    <property type="entry name" value="Resolvase"/>
    <property type="match status" value="1"/>
</dbReference>
<feature type="domain" description="Recombinase" evidence="2">
    <location>
        <begin position="160"/>
        <end position="298"/>
    </location>
</feature>
<evidence type="ECO:0000259" key="2">
    <source>
        <dbReference type="PROSITE" id="PS51737"/>
    </source>
</evidence>
<dbReference type="InterPro" id="IPR036162">
    <property type="entry name" value="Resolvase-like_N_sf"/>
</dbReference>
<dbReference type="Proteomes" id="UP000823611">
    <property type="component" value="Unassembled WGS sequence"/>
</dbReference>
<protein>
    <submittedName>
        <fullName evidence="3">Recombinase family protein</fullName>
    </submittedName>
</protein>
<dbReference type="AlphaFoldDB" id="A0A9D9DYL9"/>
<gene>
    <name evidence="3" type="ORF">IAC55_06140</name>
</gene>
<dbReference type="Gene3D" id="3.40.50.1390">
    <property type="entry name" value="Resolvase, N-terminal catalytic domain"/>
    <property type="match status" value="1"/>
</dbReference>
<name>A0A9D9DYL9_9FIRM</name>
<dbReference type="PROSITE" id="PS51737">
    <property type="entry name" value="RECOMBINASE_DNA_BIND"/>
    <property type="match status" value="1"/>
</dbReference>
<dbReference type="Pfam" id="PF07508">
    <property type="entry name" value="Recombinase"/>
    <property type="match status" value="1"/>
</dbReference>
<reference evidence="3" key="1">
    <citation type="submission" date="2020-10" db="EMBL/GenBank/DDBJ databases">
        <authorList>
            <person name="Gilroy R."/>
        </authorList>
    </citation>
    <scope>NUCLEOTIDE SEQUENCE</scope>
    <source>
        <strain evidence="3">F6-4510</strain>
    </source>
</reference>
<dbReference type="InterPro" id="IPR011109">
    <property type="entry name" value="DNA_bind_recombinase_dom"/>
</dbReference>
<dbReference type="PANTHER" id="PTHR30461">
    <property type="entry name" value="DNA-INVERTASE FROM LAMBDOID PROPHAGE"/>
    <property type="match status" value="1"/>
</dbReference>
<evidence type="ECO:0000259" key="1">
    <source>
        <dbReference type="PROSITE" id="PS51736"/>
    </source>
</evidence>
<dbReference type="Gene3D" id="3.90.1750.20">
    <property type="entry name" value="Putative Large Serine Recombinase, Chain B, Domain 2"/>
    <property type="match status" value="1"/>
</dbReference>
<dbReference type="PROSITE" id="PS51736">
    <property type="entry name" value="RECOMBINASES_3"/>
    <property type="match status" value="1"/>
</dbReference>
<sequence length="298" mass="34866">MNKVAIYCRISVEDKGFSESESIKNQKNLLEKFAKDRGYSIYKIYCDEDFSGLDNERPAFKQLIADAENKLFDTIICKNQSRFTRDMRTAEEYIGIRFPELNIRFIGVVDNVDTAKKSTKRVSQINSLINEWYCEEISENIRSVFKRKMETGLFIGTYAPYGYVKSCECRHKLLVDYETCQNVKLIFDMFLEGKSCGEIAKILTFKNIKTPSQYKSSKGIDRGRKVKKEGVWSPNTVRKILKNPVYIGHMVQGKERKVSYKSSKVRATSKDEWIWVFNTHKPIVSEDIFYKVQKRFER</sequence>
<dbReference type="InterPro" id="IPR038109">
    <property type="entry name" value="DNA_bind_recomb_sf"/>
</dbReference>
<dbReference type="InterPro" id="IPR006119">
    <property type="entry name" value="Resolv_N"/>
</dbReference>
<evidence type="ECO:0000313" key="4">
    <source>
        <dbReference type="Proteomes" id="UP000823611"/>
    </source>
</evidence>
<dbReference type="InterPro" id="IPR050639">
    <property type="entry name" value="SSR_resolvase"/>
</dbReference>
<reference evidence="3" key="2">
    <citation type="journal article" date="2021" name="PeerJ">
        <title>Extensive microbial diversity within the chicken gut microbiome revealed by metagenomics and culture.</title>
        <authorList>
            <person name="Gilroy R."/>
            <person name="Ravi A."/>
            <person name="Getino M."/>
            <person name="Pursley I."/>
            <person name="Horton D.L."/>
            <person name="Alikhan N.F."/>
            <person name="Baker D."/>
            <person name="Gharbi K."/>
            <person name="Hall N."/>
            <person name="Watson M."/>
            <person name="Adriaenssens E.M."/>
            <person name="Foster-Nyarko E."/>
            <person name="Jarju S."/>
            <person name="Secka A."/>
            <person name="Antonio M."/>
            <person name="Oren A."/>
            <person name="Chaudhuri R.R."/>
            <person name="La Ragione R."/>
            <person name="Hildebrand F."/>
            <person name="Pallen M.J."/>
        </authorList>
    </citation>
    <scope>NUCLEOTIDE SEQUENCE</scope>
    <source>
        <strain evidence="3">F6-4510</strain>
    </source>
</reference>
<accession>A0A9D9DYL9</accession>
<dbReference type="EMBL" id="JADIMX010000115">
    <property type="protein sequence ID" value="MBO8434881.1"/>
    <property type="molecule type" value="Genomic_DNA"/>
</dbReference>
<dbReference type="SMART" id="SM00857">
    <property type="entry name" value="Resolvase"/>
    <property type="match status" value="1"/>
</dbReference>
<dbReference type="GO" id="GO:0000150">
    <property type="term" value="F:DNA strand exchange activity"/>
    <property type="evidence" value="ECO:0007669"/>
    <property type="project" value="InterPro"/>
</dbReference>
<dbReference type="SUPFAM" id="SSF53041">
    <property type="entry name" value="Resolvase-like"/>
    <property type="match status" value="1"/>
</dbReference>
<organism evidence="3 4">
    <name type="scientific">Candidatus Fimicola merdigallinarum</name>
    <dbReference type="NCBI Taxonomy" id="2840819"/>
    <lineage>
        <taxon>Bacteria</taxon>
        <taxon>Bacillati</taxon>
        <taxon>Bacillota</taxon>
        <taxon>Clostridia</taxon>
        <taxon>Lachnospirales</taxon>
        <taxon>Lachnospiraceae</taxon>
        <taxon>Lachnospiraceae incertae sedis</taxon>
        <taxon>Candidatus Fimicola</taxon>
    </lineage>
</organism>
<proteinExistence type="predicted"/>
<comment type="caution">
    <text evidence="3">The sequence shown here is derived from an EMBL/GenBank/DDBJ whole genome shotgun (WGS) entry which is preliminary data.</text>
</comment>
<dbReference type="GO" id="GO:0003677">
    <property type="term" value="F:DNA binding"/>
    <property type="evidence" value="ECO:0007669"/>
    <property type="project" value="InterPro"/>
</dbReference>
<dbReference type="PANTHER" id="PTHR30461:SF23">
    <property type="entry name" value="DNA RECOMBINASE-RELATED"/>
    <property type="match status" value="1"/>
</dbReference>